<dbReference type="SUPFAM" id="SSF101898">
    <property type="entry name" value="NHL repeat"/>
    <property type="match status" value="1"/>
</dbReference>
<gene>
    <name evidence="1" type="ORF">EAX62_07055</name>
</gene>
<dbReference type="AlphaFoldDB" id="A0A3M0GCR8"/>
<evidence type="ECO:0000313" key="2">
    <source>
        <dbReference type="Proteomes" id="UP000275256"/>
    </source>
</evidence>
<proteinExistence type="predicted"/>
<name>A0A3M0GCR8_9ACTN</name>
<organism evidence="1 2">
    <name type="scientific">Tessaracoccus antarcticus</name>
    <dbReference type="NCBI Taxonomy" id="2479848"/>
    <lineage>
        <taxon>Bacteria</taxon>
        <taxon>Bacillati</taxon>
        <taxon>Actinomycetota</taxon>
        <taxon>Actinomycetes</taxon>
        <taxon>Propionibacteriales</taxon>
        <taxon>Propionibacteriaceae</taxon>
        <taxon>Tessaracoccus</taxon>
    </lineage>
</organism>
<accession>A0A3M0GCR8</accession>
<protein>
    <submittedName>
        <fullName evidence="1">Uncharacterized protein</fullName>
    </submittedName>
</protein>
<dbReference type="Proteomes" id="UP000275256">
    <property type="component" value="Unassembled WGS sequence"/>
</dbReference>
<sequence length="210" mass="21568">MGYMVEVTHTGRTLTSSDVRGTISVTNPATTSRLATISDTFAGITCVVADGLGRVIPAASSTDFTFTCDTGTNFQPRTTDSNVAAVTWSDGGVEHTLTTPAEEISWDGLYLDNTVDVQDIDGAELSVLGSLTVGTDGSLRLMTPESGTLQGSTARFAYRVQLDGRAGKCTPYNTTAVVAGDEGKNVASDAASVQVCAAASAGPGLPHTGH</sequence>
<evidence type="ECO:0000313" key="1">
    <source>
        <dbReference type="EMBL" id="RMB62307.1"/>
    </source>
</evidence>
<dbReference type="EMBL" id="REFW01000001">
    <property type="protein sequence ID" value="RMB62307.1"/>
    <property type="molecule type" value="Genomic_DNA"/>
</dbReference>
<reference evidence="1 2" key="1">
    <citation type="submission" date="2018-10" db="EMBL/GenBank/DDBJ databases">
        <title>Tessaracoccus antarcticuss sp. nov., isolated from sediment.</title>
        <authorList>
            <person name="Zhou L.Y."/>
            <person name="Du Z.J."/>
        </authorList>
    </citation>
    <scope>NUCLEOTIDE SEQUENCE [LARGE SCALE GENOMIC DNA]</scope>
    <source>
        <strain evidence="1 2">JDX10</strain>
    </source>
</reference>
<keyword evidence="2" id="KW-1185">Reference proteome</keyword>
<comment type="caution">
    <text evidence="1">The sequence shown here is derived from an EMBL/GenBank/DDBJ whole genome shotgun (WGS) entry which is preliminary data.</text>
</comment>